<evidence type="ECO:0000313" key="3">
    <source>
        <dbReference type="EMBL" id="GHG75620.1"/>
    </source>
</evidence>
<feature type="chain" id="PRO_5047086823" evidence="2">
    <location>
        <begin position="23"/>
        <end position="162"/>
    </location>
</feature>
<evidence type="ECO:0000256" key="2">
    <source>
        <dbReference type="SAM" id="SignalP"/>
    </source>
</evidence>
<dbReference type="Proteomes" id="UP000659697">
    <property type="component" value="Unassembled WGS sequence"/>
</dbReference>
<feature type="signal peptide" evidence="2">
    <location>
        <begin position="1"/>
        <end position="22"/>
    </location>
</feature>
<dbReference type="RefSeq" id="WP_189433851.1">
    <property type="nucleotide sequence ID" value="NZ_BNAO01000009.1"/>
</dbReference>
<keyword evidence="4" id="KW-1185">Reference proteome</keyword>
<reference evidence="4" key="1">
    <citation type="journal article" date="2019" name="Int. J. Syst. Evol. Microbiol.">
        <title>The Global Catalogue of Microorganisms (GCM) 10K type strain sequencing project: providing services to taxonomists for standard genome sequencing and annotation.</title>
        <authorList>
            <consortium name="The Broad Institute Genomics Platform"/>
            <consortium name="The Broad Institute Genome Sequencing Center for Infectious Disease"/>
            <person name="Wu L."/>
            <person name="Ma J."/>
        </authorList>
    </citation>
    <scope>NUCLEOTIDE SEQUENCE [LARGE SCALE GENOMIC DNA]</scope>
    <source>
        <strain evidence="4">CGMCC 1.7003</strain>
    </source>
</reference>
<evidence type="ECO:0000313" key="4">
    <source>
        <dbReference type="Proteomes" id="UP000659697"/>
    </source>
</evidence>
<proteinExistence type="predicted"/>
<gene>
    <name evidence="3" type="ORF">GCM10010919_29960</name>
</gene>
<accession>A0ABQ3L6N0</accession>
<organism evidence="3 4">
    <name type="scientific">Alishewanella longhuensis</name>
    <dbReference type="NCBI Taxonomy" id="1091037"/>
    <lineage>
        <taxon>Bacteria</taxon>
        <taxon>Pseudomonadati</taxon>
        <taxon>Pseudomonadota</taxon>
        <taxon>Gammaproteobacteria</taxon>
        <taxon>Alteromonadales</taxon>
        <taxon>Alteromonadaceae</taxon>
        <taxon>Alishewanella</taxon>
    </lineage>
</organism>
<keyword evidence="2" id="KW-0732">Signal</keyword>
<sequence length="162" mass="17757">MNKILLCSASLMALLLSPALLAQTSLSSALEQCRTEQNALKRLVCYDEIKTPNAPVAATPAASGRSAEAKATRPAGNNDFGLEHKKTDDTADKVSAIVSKITYSPRKEMIIEFDNGQVWRQTASGTYPIKVGERHFIKRGMLGAFYLGNDNNNRTLKVKRED</sequence>
<comment type="caution">
    <text evidence="3">The sequence shown here is derived from an EMBL/GenBank/DDBJ whole genome shotgun (WGS) entry which is preliminary data.</text>
</comment>
<feature type="region of interest" description="Disordered" evidence="1">
    <location>
        <begin position="56"/>
        <end position="80"/>
    </location>
</feature>
<protein>
    <submittedName>
        <fullName evidence="3">Uncharacterized protein</fullName>
    </submittedName>
</protein>
<name>A0ABQ3L6N0_9ALTE</name>
<dbReference type="EMBL" id="BNAO01000009">
    <property type="protein sequence ID" value="GHG75620.1"/>
    <property type="molecule type" value="Genomic_DNA"/>
</dbReference>
<evidence type="ECO:0000256" key="1">
    <source>
        <dbReference type="SAM" id="MobiDB-lite"/>
    </source>
</evidence>